<feature type="domain" description="Plasmid replication protein origin binding" evidence="2">
    <location>
        <begin position="44"/>
        <end position="127"/>
    </location>
</feature>
<sequence length="394" mass="44324">MSTTSTRVPKAKNVMYTQDYDHAPFADIADLEQRVIGLNPKRYAIAFHDRDVDDSGNPVREHWHTMMSFPNARSLSALANGLGESSSQFLEAWRGDSRNGYAYLAHRTSNARHKFQYDPATIVANFDYPAELAAMESGAAAGRTTAKTDVLLDMLYDGHLTLDELKGQLSGAQIGAYTRKIQDVWNARLEREAKEWRSMMREQKRRSETIWLMGNTETGKTSMARELCAKRADATGYYMSGSTRDLFQNYAGEHQIILDELSPGVLDYADLKRITDPLAAMDNLQAPARYKDKALMPELIVITSAYDPYALYCDQVHRQGIDSFNQLLRRIGVVLELTQDEIRPMEFDPATKMFISVPNQSIPNPYSRKARGAVATVNPLDVFGALTEELELTT</sequence>
<dbReference type="Gene3D" id="3.40.1310.30">
    <property type="match status" value="1"/>
</dbReference>
<dbReference type="Pfam" id="PF00910">
    <property type="entry name" value="RNA_helicase"/>
    <property type="match status" value="1"/>
</dbReference>
<proteinExistence type="predicted"/>
<dbReference type="EMBL" id="CACRSM010000002">
    <property type="protein sequence ID" value="VYS87927.1"/>
    <property type="molecule type" value="Genomic_DNA"/>
</dbReference>
<gene>
    <name evidence="3" type="ORF">AOLFYP35_00673</name>
</gene>
<dbReference type="SUPFAM" id="SSF52540">
    <property type="entry name" value="P-loop containing nucleoside triphosphate hydrolases"/>
    <property type="match status" value="1"/>
</dbReference>
<evidence type="ECO:0000259" key="2">
    <source>
        <dbReference type="Pfam" id="PF01719"/>
    </source>
</evidence>
<dbReference type="GO" id="GO:0006260">
    <property type="term" value="P:DNA replication"/>
    <property type="evidence" value="ECO:0007669"/>
    <property type="project" value="InterPro"/>
</dbReference>
<name>A0A6N2S3M2_9ACTO</name>
<dbReference type="GO" id="GO:0003724">
    <property type="term" value="F:RNA helicase activity"/>
    <property type="evidence" value="ECO:0007669"/>
    <property type="project" value="InterPro"/>
</dbReference>
<organism evidence="3">
    <name type="scientific">Schaalia odontolytica</name>
    <dbReference type="NCBI Taxonomy" id="1660"/>
    <lineage>
        <taxon>Bacteria</taxon>
        <taxon>Bacillati</taxon>
        <taxon>Actinomycetota</taxon>
        <taxon>Actinomycetes</taxon>
        <taxon>Actinomycetales</taxon>
        <taxon>Actinomycetaceae</taxon>
        <taxon>Schaalia</taxon>
    </lineage>
</organism>
<dbReference type="InterPro" id="IPR002631">
    <property type="entry name" value="Plasmid_rep_OBD"/>
</dbReference>
<dbReference type="AlphaFoldDB" id="A0A6N2S3M2"/>
<dbReference type="InterPro" id="IPR000605">
    <property type="entry name" value="Helicase_SF3_ssDNA/RNA_vir"/>
</dbReference>
<dbReference type="GO" id="GO:0005727">
    <property type="term" value="C:extrachromosomal circular DNA"/>
    <property type="evidence" value="ECO:0007669"/>
    <property type="project" value="InterPro"/>
</dbReference>
<reference evidence="3" key="1">
    <citation type="submission" date="2019-11" db="EMBL/GenBank/DDBJ databases">
        <authorList>
            <person name="Feng L."/>
        </authorList>
    </citation>
    <scope>NUCLEOTIDE SEQUENCE</scope>
    <source>
        <strain evidence="3">AodontolyticusLFYP35</strain>
    </source>
</reference>
<evidence type="ECO:0000259" key="1">
    <source>
        <dbReference type="Pfam" id="PF00910"/>
    </source>
</evidence>
<dbReference type="GO" id="GO:0003723">
    <property type="term" value="F:RNA binding"/>
    <property type="evidence" value="ECO:0007669"/>
    <property type="project" value="InterPro"/>
</dbReference>
<dbReference type="Pfam" id="PF01719">
    <property type="entry name" value="Rep_OBD"/>
    <property type="match status" value="1"/>
</dbReference>
<feature type="domain" description="Helicase superfamily 3 single-stranded DNA/RNA virus" evidence="1">
    <location>
        <begin position="210"/>
        <end position="272"/>
    </location>
</feature>
<dbReference type="GO" id="GO:0003677">
    <property type="term" value="F:DNA binding"/>
    <property type="evidence" value="ECO:0007669"/>
    <property type="project" value="InterPro"/>
</dbReference>
<dbReference type="InterPro" id="IPR027417">
    <property type="entry name" value="P-loop_NTPase"/>
</dbReference>
<evidence type="ECO:0000313" key="3">
    <source>
        <dbReference type="EMBL" id="VYS87927.1"/>
    </source>
</evidence>
<protein>
    <submittedName>
        <fullName evidence="3">Plasmid replication protein</fullName>
    </submittedName>
</protein>
<dbReference type="Gene3D" id="3.40.50.300">
    <property type="entry name" value="P-loop containing nucleotide triphosphate hydrolases"/>
    <property type="match status" value="1"/>
</dbReference>
<dbReference type="GO" id="GO:0003916">
    <property type="term" value="F:DNA topoisomerase activity"/>
    <property type="evidence" value="ECO:0007669"/>
    <property type="project" value="InterPro"/>
</dbReference>
<accession>A0A6N2S3M2</accession>